<dbReference type="GO" id="GO:0032259">
    <property type="term" value="P:methylation"/>
    <property type="evidence" value="ECO:0007669"/>
    <property type="project" value="UniProtKB-KW"/>
</dbReference>
<name>A0A3D9IWT7_9BACL</name>
<evidence type="ECO:0000313" key="2">
    <source>
        <dbReference type="EMBL" id="RED66181.1"/>
    </source>
</evidence>
<dbReference type="AlphaFoldDB" id="A0A3D9IWT7"/>
<organism evidence="2 3">
    <name type="scientific">Cohnella lupini</name>
    <dbReference type="NCBI Taxonomy" id="1294267"/>
    <lineage>
        <taxon>Bacteria</taxon>
        <taxon>Bacillati</taxon>
        <taxon>Bacillota</taxon>
        <taxon>Bacilli</taxon>
        <taxon>Bacillales</taxon>
        <taxon>Paenibacillaceae</taxon>
        <taxon>Cohnella</taxon>
    </lineage>
</organism>
<dbReference type="Pfam" id="PF13847">
    <property type="entry name" value="Methyltransf_31"/>
    <property type="match status" value="1"/>
</dbReference>
<proteinExistence type="predicted"/>
<evidence type="ECO:0000259" key="1">
    <source>
        <dbReference type="Pfam" id="PF13847"/>
    </source>
</evidence>
<accession>A0A3D9IWT7</accession>
<dbReference type="SUPFAM" id="SSF53335">
    <property type="entry name" value="S-adenosyl-L-methionine-dependent methyltransferases"/>
    <property type="match status" value="1"/>
</dbReference>
<keyword evidence="3" id="KW-1185">Reference proteome</keyword>
<keyword evidence="2" id="KW-0489">Methyltransferase</keyword>
<dbReference type="Gene3D" id="1.10.150.350">
    <property type="match status" value="1"/>
</dbReference>
<evidence type="ECO:0000313" key="3">
    <source>
        <dbReference type="Proteomes" id="UP000256869"/>
    </source>
</evidence>
<dbReference type="InterPro" id="IPR025714">
    <property type="entry name" value="Methyltranfer_dom"/>
</dbReference>
<feature type="domain" description="Methyltransferase" evidence="1">
    <location>
        <begin position="39"/>
        <end position="144"/>
    </location>
</feature>
<dbReference type="CDD" id="cd02440">
    <property type="entry name" value="AdoMet_MTases"/>
    <property type="match status" value="1"/>
</dbReference>
<keyword evidence="2" id="KW-0808">Transferase</keyword>
<sequence>MSDYYWDNQIDYLRNTRWLYYNDDYLEFLIHRVWKINEPVKIIDYGCGYGYLGLKLLPMLPEGSTYTGVDKGKDLINKAIELFTNLPYHTEFIVGDVEELNIDYKYDIAMCHAFLLHMDEPKSILKKMIQSVANNGKIICFEPHWIANMANFGFDGLAQSKVIHLGILQKLFEEDAKQSGKDGNVGMNVPILLSQLGIKNIDCRVSDRVNFLDQNMEKFNKERLYHSLREEGIGQAPGDYNETVDNLKKRGLAGEEAEKQYEAELLLSQQFGESSWLTYAPNMKISFGTVMR</sequence>
<dbReference type="PANTHER" id="PTHR43861">
    <property type="entry name" value="TRANS-ACONITATE 2-METHYLTRANSFERASE-RELATED"/>
    <property type="match status" value="1"/>
</dbReference>
<dbReference type="GO" id="GO:0008168">
    <property type="term" value="F:methyltransferase activity"/>
    <property type="evidence" value="ECO:0007669"/>
    <property type="project" value="UniProtKB-KW"/>
</dbReference>
<comment type="caution">
    <text evidence="2">The sequence shown here is derived from an EMBL/GenBank/DDBJ whole genome shotgun (WGS) entry which is preliminary data.</text>
</comment>
<dbReference type="InterPro" id="IPR029063">
    <property type="entry name" value="SAM-dependent_MTases_sf"/>
</dbReference>
<dbReference type="EMBL" id="QRDY01000001">
    <property type="protein sequence ID" value="RED66181.1"/>
    <property type="molecule type" value="Genomic_DNA"/>
</dbReference>
<dbReference type="Gene3D" id="3.40.50.150">
    <property type="entry name" value="Vaccinia Virus protein VP39"/>
    <property type="match status" value="1"/>
</dbReference>
<dbReference type="Proteomes" id="UP000256869">
    <property type="component" value="Unassembled WGS sequence"/>
</dbReference>
<dbReference type="RefSeq" id="WP_115991122.1">
    <property type="nucleotide sequence ID" value="NZ_QRDY01000001.1"/>
</dbReference>
<dbReference type="OrthoDB" id="2005133at2"/>
<gene>
    <name evidence="2" type="ORF">DFP95_101679</name>
</gene>
<reference evidence="2 3" key="1">
    <citation type="submission" date="2018-07" db="EMBL/GenBank/DDBJ databases">
        <title>Genomic Encyclopedia of Type Strains, Phase III (KMG-III): the genomes of soil and plant-associated and newly described type strains.</title>
        <authorList>
            <person name="Whitman W."/>
        </authorList>
    </citation>
    <scope>NUCLEOTIDE SEQUENCE [LARGE SCALE GENOMIC DNA]</scope>
    <source>
        <strain evidence="2 3">CECT 8236</strain>
    </source>
</reference>
<protein>
    <submittedName>
        <fullName evidence="2">Methyltransferase family protein</fullName>
    </submittedName>
</protein>